<evidence type="ECO:0000256" key="6">
    <source>
        <dbReference type="ARBA" id="ARBA00022839"/>
    </source>
</evidence>
<proteinExistence type="predicted"/>
<keyword evidence="10" id="KW-0413">Isomerase</keyword>
<keyword evidence="6" id="KW-0269">Exonuclease</keyword>
<dbReference type="SUPFAM" id="SSF52540">
    <property type="entry name" value="P-loop containing nucleoside triphosphate hydrolases"/>
    <property type="match status" value="1"/>
</dbReference>
<dbReference type="PROSITE" id="PS51198">
    <property type="entry name" value="UVRD_HELICASE_ATP_BIND"/>
    <property type="match status" value="1"/>
</dbReference>
<evidence type="ECO:0000259" key="15">
    <source>
        <dbReference type="PROSITE" id="PS51198"/>
    </source>
</evidence>
<dbReference type="InterPro" id="IPR014016">
    <property type="entry name" value="UvrD-like_ATP-bd"/>
</dbReference>
<evidence type="ECO:0000313" key="18">
    <source>
        <dbReference type="Proteomes" id="UP000490060"/>
    </source>
</evidence>
<feature type="domain" description="UvrD-like helicase C-terminal" evidence="16">
    <location>
        <begin position="478"/>
        <end position="741"/>
    </location>
</feature>
<keyword evidence="4 14" id="KW-0378">Hydrolase</keyword>
<keyword evidence="7 14" id="KW-0067">ATP-binding</keyword>
<dbReference type="GO" id="GO:0005829">
    <property type="term" value="C:cytosol"/>
    <property type="evidence" value="ECO:0007669"/>
    <property type="project" value="TreeGrafter"/>
</dbReference>
<evidence type="ECO:0000256" key="8">
    <source>
        <dbReference type="ARBA" id="ARBA00023125"/>
    </source>
</evidence>
<feature type="domain" description="UvrD-like helicase ATP-binding" evidence="15">
    <location>
        <begin position="4"/>
        <end position="477"/>
    </location>
</feature>
<keyword evidence="3" id="KW-0227">DNA damage</keyword>
<dbReference type="GO" id="GO:0004527">
    <property type="term" value="F:exonuclease activity"/>
    <property type="evidence" value="ECO:0007669"/>
    <property type="project" value="UniProtKB-KW"/>
</dbReference>
<dbReference type="InterPro" id="IPR027417">
    <property type="entry name" value="P-loop_NTPase"/>
</dbReference>
<evidence type="ECO:0000256" key="12">
    <source>
        <dbReference type="ARBA" id="ARBA00034808"/>
    </source>
</evidence>
<gene>
    <name evidence="17" type="ORF">TNO010_310204</name>
</gene>
<dbReference type="InterPro" id="IPR011604">
    <property type="entry name" value="PDDEXK-like_dom_sf"/>
</dbReference>
<reference evidence="17 18" key="1">
    <citation type="submission" date="2017-11" db="EMBL/GenBank/DDBJ databases">
        <authorList>
            <person name="Duchaud E."/>
        </authorList>
    </citation>
    <scope>NUCLEOTIDE SEQUENCE [LARGE SCALE GENOMIC DNA]</scope>
    <source>
        <strain evidence="17 18">TNO010</strain>
    </source>
</reference>
<evidence type="ECO:0000256" key="3">
    <source>
        <dbReference type="ARBA" id="ARBA00022763"/>
    </source>
</evidence>
<dbReference type="Gene3D" id="3.90.320.10">
    <property type="match status" value="1"/>
</dbReference>
<keyword evidence="2 14" id="KW-0547">Nucleotide-binding</keyword>
<feature type="binding site" evidence="14">
    <location>
        <begin position="25"/>
        <end position="32"/>
    </location>
    <ligand>
        <name>ATP</name>
        <dbReference type="ChEBI" id="CHEBI:30616"/>
    </ligand>
</feature>
<dbReference type="InterPro" id="IPR000212">
    <property type="entry name" value="DNA_helicase_UvrD/REP"/>
</dbReference>
<comment type="catalytic activity">
    <reaction evidence="13">
        <text>ATP + H2O = ADP + phosphate + H(+)</text>
        <dbReference type="Rhea" id="RHEA:13065"/>
        <dbReference type="ChEBI" id="CHEBI:15377"/>
        <dbReference type="ChEBI" id="CHEBI:15378"/>
        <dbReference type="ChEBI" id="CHEBI:30616"/>
        <dbReference type="ChEBI" id="CHEBI:43474"/>
        <dbReference type="ChEBI" id="CHEBI:456216"/>
        <dbReference type="EC" id="5.6.2.4"/>
    </reaction>
</comment>
<protein>
    <recommendedName>
        <fullName evidence="12">DNA 3'-5' helicase</fullName>
        <ecNumber evidence="12">5.6.2.4</ecNumber>
    </recommendedName>
</protein>
<keyword evidence="5 14" id="KW-0347">Helicase</keyword>
<dbReference type="PANTHER" id="PTHR11070:SF67">
    <property type="entry name" value="DNA 3'-5' HELICASE"/>
    <property type="match status" value="1"/>
</dbReference>
<organism evidence="17 18">
    <name type="scientific">Tenacibaculum finnmarkense genomovar ulcerans</name>
    <dbReference type="NCBI Taxonomy" id="2781388"/>
    <lineage>
        <taxon>Bacteria</taxon>
        <taxon>Pseudomonadati</taxon>
        <taxon>Bacteroidota</taxon>
        <taxon>Flavobacteriia</taxon>
        <taxon>Flavobacteriales</taxon>
        <taxon>Flavobacteriaceae</taxon>
        <taxon>Tenacibaculum</taxon>
        <taxon>Tenacibaculum finnmarkense</taxon>
    </lineage>
</organism>
<dbReference type="Pfam" id="PF00580">
    <property type="entry name" value="UvrD-helicase"/>
    <property type="match status" value="1"/>
</dbReference>
<dbReference type="GO" id="GO:0005524">
    <property type="term" value="F:ATP binding"/>
    <property type="evidence" value="ECO:0007669"/>
    <property type="project" value="UniProtKB-UniRule"/>
</dbReference>
<evidence type="ECO:0000256" key="9">
    <source>
        <dbReference type="ARBA" id="ARBA00023204"/>
    </source>
</evidence>
<dbReference type="Pfam" id="PF12705">
    <property type="entry name" value="PDDEXK_1"/>
    <property type="match status" value="1"/>
</dbReference>
<dbReference type="GO" id="GO:0003677">
    <property type="term" value="F:DNA binding"/>
    <property type="evidence" value="ECO:0007669"/>
    <property type="project" value="UniProtKB-KW"/>
</dbReference>
<evidence type="ECO:0000256" key="13">
    <source>
        <dbReference type="ARBA" id="ARBA00048988"/>
    </source>
</evidence>
<evidence type="ECO:0000256" key="14">
    <source>
        <dbReference type="PROSITE-ProRule" id="PRU00560"/>
    </source>
</evidence>
<dbReference type="InterPro" id="IPR038726">
    <property type="entry name" value="PDDEXK_AddAB-type"/>
</dbReference>
<evidence type="ECO:0000313" key="17">
    <source>
        <dbReference type="EMBL" id="SOU89347.1"/>
    </source>
</evidence>
<evidence type="ECO:0000259" key="16">
    <source>
        <dbReference type="PROSITE" id="PS51217"/>
    </source>
</evidence>
<evidence type="ECO:0000256" key="4">
    <source>
        <dbReference type="ARBA" id="ARBA00022801"/>
    </source>
</evidence>
<dbReference type="InterPro" id="IPR014017">
    <property type="entry name" value="DNA_helicase_UvrD-like_C"/>
</dbReference>
<keyword evidence="1" id="KW-0540">Nuclease</keyword>
<comment type="catalytic activity">
    <reaction evidence="11">
        <text>Couples ATP hydrolysis with the unwinding of duplex DNA by translocating in the 3'-5' direction.</text>
        <dbReference type="EC" id="5.6.2.4"/>
    </reaction>
</comment>
<dbReference type="Pfam" id="PF13361">
    <property type="entry name" value="UvrD_C"/>
    <property type="match status" value="1"/>
</dbReference>
<dbReference type="EC" id="5.6.2.4" evidence="12"/>
<name>A0A2I2MB60_9FLAO</name>
<evidence type="ECO:0000256" key="1">
    <source>
        <dbReference type="ARBA" id="ARBA00022722"/>
    </source>
</evidence>
<dbReference type="Gene3D" id="3.40.50.300">
    <property type="entry name" value="P-loop containing nucleotide triphosphate hydrolases"/>
    <property type="match status" value="4"/>
</dbReference>
<evidence type="ECO:0000256" key="11">
    <source>
        <dbReference type="ARBA" id="ARBA00034617"/>
    </source>
</evidence>
<accession>A0A2I2MB60</accession>
<dbReference type="Proteomes" id="UP000490060">
    <property type="component" value="Unassembled WGS sequence"/>
</dbReference>
<dbReference type="GO" id="GO:0043138">
    <property type="term" value="F:3'-5' DNA helicase activity"/>
    <property type="evidence" value="ECO:0007669"/>
    <property type="project" value="UniProtKB-EC"/>
</dbReference>
<dbReference type="AlphaFoldDB" id="A0A2I2MB60"/>
<evidence type="ECO:0000256" key="2">
    <source>
        <dbReference type="ARBA" id="ARBA00022741"/>
    </source>
</evidence>
<keyword evidence="9" id="KW-0234">DNA repair</keyword>
<dbReference type="PROSITE" id="PS51217">
    <property type="entry name" value="UVRD_HELICASE_CTER"/>
    <property type="match status" value="1"/>
</dbReference>
<evidence type="ECO:0000256" key="5">
    <source>
        <dbReference type="ARBA" id="ARBA00022806"/>
    </source>
</evidence>
<dbReference type="EMBL" id="OENE01000025">
    <property type="protein sequence ID" value="SOU89347.1"/>
    <property type="molecule type" value="Genomic_DNA"/>
</dbReference>
<evidence type="ECO:0000256" key="7">
    <source>
        <dbReference type="ARBA" id="ARBA00022840"/>
    </source>
</evidence>
<sequence length="1054" mass="122445">MCFKKVFCIKNYSVKNPSNFQVYNASAGSGKTFTLVKEYLKVLLNSEDIFRFQKILAITFTNKAAGEMKERVLENLQEFSQGKENDLFQIIIKEISIDKEKVQERSQKILDAVLQNYSAFSITTIDSFTHRIIKSFAYDLGLPLNFEVEMDAISLLNEAVDVLISKIGTDTDLTKLLIDFSLDKADDDTSWDISVELNEFSRILLNEDDTEHFRALEDKKLSDFTNLKSKLFKNQRQIKTRFSEIGKKGLAIIETAQLDAKDFYYSMLPKHFLALSQNPAKATFFEESKLREHIEENNFYSKSKSNDIKSAIEGILPELLTLYMESEKLYQQFLMNKLALKSVIPLAVLNYINVELTHIKEENNIRLNAEFNQLISDNIKDQPAPFIYERIGERFMHYFIDEMQDTSVLQWENIIPLIDNALAQENSNLLLVGDGKQAIYRWRGGKAEQFISLGSSTDNPFHIEKEIKTLETNFRSYTEVIDFNNQFFQHTANFLENQQYKKLFIDGNKQLTTAKNGGFVSLSFLDKEEEKADEQLKYPKKILETIQKVSASFSLNEICVLVRKKKDGVAVANYLSENGVNIISSETLLLENSASVKFMVDILQIIQHPNDKEALLEVLYFLHTHLELEMDKNLFISEMIQQPIDVVFEELKIHQVSFELSRFHQLPFYEKVEEIIRCFKLIDSSDAYVQFFLDIVLEQQRRGTSIQEFLDFWEEKKANLSIVAPESGNAVQIMTIHKSKGLEFPVVIFPYDLDIYRQINPKIWLDDLPSYFDDFKELLVPYNKDLKSINERSLEIFNEQRSALELDNFNLLYVALTRAVEQLHIITEYKISKKGEENTNFYSGVFINYLKEKNCWNDGQLDYHFGNSTRASVQKEIFSMAEVQEVFISTPWQAHNIHMLASASKLWNTEQGKAIEFGNLIHEMMAKIMTQKDIARVVRQYEQQGVIDKRQAVHIEADINKIVSHPELQEYFAENATVYNEREIVDVDNQILIPDRLVLSKDNEVTILDYKTGKPSKSYHQQLLKYERVLKSIHYKVSKKLLIYINEEILVEEV</sequence>
<dbReference type="PANTHER" id="PTHR11070">
    <property type="entry name" value="UVRD / RECB / PCRA DNA HELICASE FAMILY MEMBER"/>
    <property type="match status" value="1"/>
</dbReference>
<keyword evidence="8" id="KW-0238">DNA-binding</keyword>
<dbReference type="GO" id="GO:0000725">
    <property type="term" value="P:recombinational repair"/>
    <property type="evidence" value="ECO:0007669"/>
    <property type="project" value="TreeGrafter"/>
</dbReference>
<evidence type="ECO:0000256" key="10">
    <source>
        <dbReference type="ARBA" id="ARBA00023235"/>
    </source>
</evidence>